<evidence type="ECO:0000256" key="5">
    <source>
        <dbReference type="ARBA" id="ARBA00023136"/>
    </source>
</evidence>
<dbReference type="InterPro" id="IPR051449">
    <property type="entry name" value="ABC-2_transporter_component"/>
</dbReference>
<dbReference type="PANTHER" id="PTHR30294">
    <property type="entry name" value="MEMBRANE COMPONENT OF ABC TRANSPORTER YHHJ-RELATED"/>
    <property type="match status" value="1"/>
</dbReference>
<feature type="transmembrane region" description="Helical" evidence="6">
    <location>
        <begin position="382"/>
        <end position="401"/>
    </location>
</feature>
<dbReference type="GO" id="GO:0140359">
    <property type="term" value="F:ABC-type transporter activity"/>
    <property type="evidence" value="ECO:0007669"/>
    <property type="project" value="InterPro"/>
</dbReference>
<feature type="transmembrane region" description="Helical" evidence="6">
    <location>
        <begin position="250"/>
        <end position="272"/>
    </location>
</feature>
<gene>
    <name evidence="8" type="ORF">EHS13_30160</name>
</gene>
<feature type="transmembrane region" description="Helical" evidence="6">
    <location>
        <begin position="327"/>
        <end position="346"/>
    </location>
</feature>
<evidence type="ECO:0000313" key="8">
    <source>
        <dbReference type="EMBL" id="QGQ98842.1"/>
    </source>
</evidence>
<evidence type="ECO:0000259" key="7">
    <source>
        <dbReference type="Pfam" id="PF12698"/>
    </source>
</evidence>
<feature type="transmembrane region" description="Helical" evidence="6">
    <location>
        <begin position="352"/>
        <end position="370"/>
    </location>
</feature>
<evidence type="ECO:0000256" key="4">
    <source>
        <dbReference type="ARBA" id="ARBA00022989"/>
    </source>
</evidence>
<feature type="domain" description="ABC-2 type transporter transmembrane" evidence="7">
    <location>
        <begin position="19"/>
        <end position="401"/>
    </location>
</feature>
<keyword evidence="3 6" id="KW-0812">Transmembrane</keyword>
<reference evidence="9" key="1">
    <citation type="submission" date="2018-11" db="EMBL/GenBank/DDBJ databases">
        <title>Complete genome sequence of Paenibacillus sp. ML311-T8.</title>
        <authorList>
            <person name="Nam Y.-D."/>
            <person name="Kang J."/>
            <person name="Chung W.-H."/>
            <person name="Park Y.S."/>
        </authorList>
    </citation>
    <scope>NUCLEOTIDE SEQUENCE [LARGE SCALE GENOMIC DNA]</scope>
    <source>
        <strain evidence="9">ML311-T8</strain>
    </source>
</reference>
<evidence type="ECO:0000313" key="9">
    <source>
        <dbReference type="Proteomes" id="UP000426246"/>
    </source>
</evidence>
<evidence type="ECO:0000256" key="6">
    <source>
        <dbReference type="SAM" id="Phobius"/>
    </source>
</evidence>
<dbReference type="PANTHER" id="PTHR30294:SF29">
    <property type="entry name" value="MULTIDRUG ABC TRANSPORTER PERMEASE YBHS-RELATED"/>
    <property type="match status" value="1"/>
</dbReference>
<dbReference type="InterPro" id="IPR013525">
    <property type="entry name" value="ABC2_TM"/>
</dbReference>
<organism evidence="8 9">
    <name type="scientific">Paenibacillus psychroresistens</name>
    <dbReference type="NCBI Taxonomy" id="1778678"/>
    <lineage>
        <taxon>Bacteria</taxon>
        <taxon>Bacillati</taxon>
        <taxon>Bacillota</taxon>
        <taxon>Bacilli</taxon>
        <taxon>Bacillales</taxon>
        <taxon>Paenibacillaceae</taxon>
        <taxon>Paenibacillus</taxon>
    </lineage>
</organism>
<evidence type="ECO:0000256" key="2">
    <source>
        <dbReference type="ARBA" id="ARBA00022475"/>
    </source>
</evidence>
<dbReference type="GO" id="GO:0005886">
    <property type="term" value="C:plasma membrane"/>
    <property type="evidence" value="ECO:0007669"/>
    <property type="project" value="UniProtKB-SubCell"/>
</dbReference>
<feature type="transmembrane region" description="Helical" evidence="6">
    <location>
        <begin position="292"/>
        <end position="315"/>
    </location>
</feature>
<keyword evidence="5 6" id="KW-0472">Membrane</keyword>
<keyword evidence="4 6" id="KW-1133">Transmembrane helix</keyword>
<accession>A0A6B8RSX9</accession>
<comment type="subcellular location">
    <subcellularLocation>
        <location evidence="1">Cell membrane</location>
        <topology evidence="1">Multi-pass membrane protein</topology>
    </subcellularLocation>
</comment>
<keyword evidence="2" id="KW-1003">Cell membrane</keyword>
<evidence type="ECO:0000256" key="1">
    <source>
        <dbReference type="ARBA" id="ARBA00004651"/>
    </source>
</evidence>
<dbReference type="EMBL" id="CP034235">
    <property type="protein sequence ID" value="QGQ98842.1"/>
    <property type="molecule type" value="Genomic_DNA"/>
</dbReference>
<keyword evidence="9" id="KW-1185">Reference proteome</keyword>
<protein>
    <submittedName>
        <fullName evidence="8">ABC transporter permease</fullName>
    </submittedName>
</protein>
<dbReference type="AlphaFoldDB" id="A0A6B8RSX9"/>
<evidence type="ECO:0000256" key="3">
    <source>
        <dbReference type="ARBA" id="ARBA00022692"/>
    </source>
</evidence>
<name>A0A6B8RSX9_9BACL</name>
<feature type="transmembrane region" description="Helical" evidence="6">
    <location>
        <begin position="193"/>
        <end position="218"/>
    </location>
</feature>
<dbReference type="OrthoDB" id="9768837at2"/>
<proteinExistence type="predicted"/>
<dbReference type="Proteomes" id="UP000426246">
    <property type="component" value="Chromosome"/>
</dbReference>
<dbReference type="Pfam" id="PF12698">
    <property type="entry name" value="ABC2_membrane_3"/>
    <property type="match status" value="1"/>
</dbReference>
<sequence length="429" mass="47590">MNSIMTVIKFTFMNRFRAKSFKIMTVIFILLISVLVNLPSIISAFSSDKPTNVGVLASSSSDIPAQIQQYFIENPDMKIAIVPIPDTKSVEGNEKAAKAQIEAKKIKGYLQLFDDPASTFPKAIYKSEGSMEYSIKNKLQAGLQTIKQEQILKDLKLTEEQRTELNTSVAIDTEQITIKDGGTNQGKTEEQMAVAYGLVYVLLFLLFMSVQLFGNLIATEVTAEKSSRVMELLITSVSPLKQMFGKVTGMFLLGMTQLLAFGIAVAINIQLPNNQDFLADNNIHLNETPLSLLLYFVLFFILGFYLFAMLYAAVGSLVSRTEDLGQAVLPITFLSIGSFYIGIFGLNAPTSSFVTAMSFVPVFTPLIMFLRIGMTDPAAWQIWLSILLLLATIGFVSWLSAKVYRIGVLMYGKKPSFKEVFKAMRAYKA</sequence>
<dbReference type="RefSeq" id="WP_155703947.1">
    <property type="nucleotide sequence ID" value="NZ_CP034235.1"/>
</dbReference>
<dbReference type="KEGG" id="ppsc:EHS13_30160"/>